<evidence type="ECO:0000256" key="11">
    <source>
        <dbReference type="SAM" id="SignalP"/>
    </source>
</evidence>
<dbReference type="SUPFAM" id="SSF56601">
    <property type="entry name" value="beta-lactamase/transpeptidase-like"/>
    <property type="match status" value="1"/>
</dbReference>
<dbReference type="Gene3D" id="3.10.450.100">
    <property type="entry name" value="NTF2-like, domain 1"/>
    <property type="match status" value="1"/>
</dbReference>
<evidence type="ECO:0000259" key="14">
    <source>
        <dbReference type="Pfam" id="PF05223"/>
    </source>
</evidence>
<dbReference type="InterPro" id="IPR007887">
    <property type="entry name" value="MecA_N"/>
</dbReference>
<dbReference type="GO" id="GO:0046677">
    <property type="term" value="P:response to antibiotic"/>
    <property type="evidence" value="ECO:0007669"/>
    <property type="project" value="InterPro"/>
</dbReference>
<dbReference type="HOGENOM" id="CLU_009289_1_2_0"/>
<feature type="domain" description="Penicillin-binding protein transpeptidase" evidence="12">
    <location>
        <begin position="371"/>
        <end position="698"/>
    </location>
</feature>
<keyword evidence="10" id="KW-0961">Cell wall biogenesis/degradation</keyword>
<evidence type="ECO:0000256" key="4">
    <source>
        <dbReference type="ARBA" id="ARBA00022475"/>
    </source>
</evidence>
<dbReference type="InterPro" id="IPR001460">
    <property type="entry name" value="PCN-bd_Tpept"/>
</dbReference>
<feature type="chain" id="PRO_5003228008" evidence="11">
    <location>
        <begin position="27"/>
        <end position="731"/>
    </location>
</feature>
<keyword evidence="8" id="KW-1133">Transmembrane helix</keyword>
<dbReference type="InterPro" id="IPR050515">
    <property type="entry name" value="Beta-lactam/transpept"/>
</dbReference>
<evidence type="ECO:0000256" key="2">
    <source>
        <dbReference type="ARBA" id="ARBA00004236"/>
    </source>
</evidence>
<evidence type="ECO:0000256" key="5">
    <source>
        <dbReference type="ARBA" id="ARBA00022692"/>
    </source>
</evidence>
<dbReference type="PANTHER" id="PTHR30627">
    <property type="entry name" value="PEPTIDOGLYCAN D,D-TRANSPEPTIDASE"/>
    <property type="match status" value="1"/>
</dbReference>
<dbReference type="RefSeq" id="WP_013558710.1">
    <property type="nucleotide sequence ID" value="NC_014960.1"/>
</dbReference>
<dbReference type="InterPro" id="IPR032710">
    <property type="entry name" value="NTF2-like_dom_sf"/>
</dbReference>
<keyword evidence="5" id="KW-0812">Transmembrane</keyword>
<sequence length="731" mass="79763">MKVARSILLALMMILTACSVFSPAPANHTPAPSATLAPPSVKVTSAPDVRGAVEAFLKAWQAEDYEAMYALLAPATQDAVPQENFIKRYKDVAVNLTLQKLDYEILSTLTNVSSAQAAYRVTFHTAVLGDLSREMSMNLELRSDGWRVLWEDGMIMPELRGGNLLALDYRSPSRGSIFDRNGYPLAINTDAVALGIVPGEIPEGMEGAVLAELSRLTGYPPEWIKALYNDNYVNYYIPVGETTRDAFNLRYDVVKDMPGFAWKEYSARYYSDNGIAPHVTGYTLYIPQEQLDAYLRQGYEMNAKIGWAGLEKWGETTLSGQRGVGLYVLDPQGRVLTRLGTRDPLPARSIYTTLDANLQREAQKAINSFNGAVVVLELNTGRVLAMASSPGFDPNLFEPSNINSRALQDVLNNPSNPLVNRAAQSAYPPGSVFKIVTMATALETGLFKPEDTYECGYYFTDLPGYTLTDWTLEKEIPPSGTLTLPEGLMRSCNPWFYHIGLELSRAGVADKLAEMARAFGLGVPTGIQQIAEETGNIPDPSSDEIAVQMAIGQSQILVTPLQVASMIAAVGNGGTLYRPQVVEKIVDPDGNAEYTFKPEERGKLPVSEETLALLQDTLRQVVVNNRGTAVRAFSGLGIPVSGKTGTAQTGPGLKPHAWFAAYTSAKRENKPDIAVVVIAENAGEGSEIAAPIARRVIEVYFFGQPQRIYPWEAKLNVTRTPTPEVTETPSP</sequence>
<reference evidence="15 16" key="1">
    <citation type="submission" date="2010-12" db="EMBL/GenBank/DDBJ databases">
        <title>Whole genome sequence of Anaerolinea thermophila UNI-1.</title>
        <authorList>
            <person name="Narita-Yamada S."/>
            <person name="Kishi E."/>
            <person name="Watanabe Y."/>
            <person name="Takasaki K."/>
            <person name="Ankai A."/>
            <person name="Oguchi A."/>
            <person name="Fukui S."/>
            <person name="Takahashi M."/>
            <person name="Yashiro I."/>
            <person name="Hosoyama A."/>
            <person name="Sekiguchi Y."/>
            <person name="Hanada S."/>
            <person name="Fujita N."/>
        </authorList>
    </citation>
    <scope>NUCLEOTIDE SEQUENCE [LARGE SCALE GENOMIC DNA]</scope>
    <source>
        <strain evidence="16">DSM 14523 / JCM 11388 / NBRC 100420 / UNI-1</strain>
    </source>
</reference>
<evidence type="ECO:0000256" key="1">
    <source>
        <dbReference type="ARBA" id="ARBA00004167"/>
    </source>
</evidence>
<dbReference type="InterPro" id="IPR005311">
    <property type="entry name" value="PBP_dimer"/>
</dbReference>
<keyword evidence="9" id="KW-0472">Membrane</keyword>
<feature type="domain" description="Penicillin-binding protein dimerisation" evidence="13">
    <location>
        <begin position="171"/>
        <end position="338"/>
    </location>
</feature>
<evidence type="ECO:0000256" key="10">
    <source>
        <dbReference type="ARBA" id="ARBA00023316"/>
    </source>
</evidence>
<evidence type="ECO:0000313" key="15">
    <source>
        <dbReference type="EMBL" id="BAJ62313.1"/>
    </source>
</evidence>
<dbReference type="InterPro" id="IPR012338">
    <property type="entry name" value="Beta-lactam/transpept-like"/>
</dbReference>
<name>E8MZX8_ANATU</name>
<evidence type="ECO:0000256" key="7">
    <source>
        <dbReference type="ARBA" id="ARBA00022984"/>
    </source>
</evidence>
<dbReference type="Gene3D" id="3.90.1310.10">
    <property type="entry name" value="Penicillin-binding protein 2a (Domain 2)"/>
    <property type="match status" value="1"/>
</dbReference>
<dbReference type="GO" id="GO:0005886">
    <property type="term" value="C:plasma membrane"/>
    <property type="evidence" value="ECO:0007669"/>
    <property type="project" value="UniProtKB-SubCell"/>
</dbReference>
<gene>
    <name evidence="15" type="ordered locus">ANT_02790</name>
</gene>
<keyword evidence="6" id="KW-0133">Cell shape</keyword>
<dbReference type="STRING" id="926569.ANT_02790"/>
<dbReference type="SUPFAM" id="SSF54427">
    <property type="entry name" value="NTF2-like"/>
    <property type="match status" value="1"/>
</dbReference>
<dbReference type="GO" id="GO:0071555">
    <property type="term" value="P:cell wall organization"/>
    <property type="evidence" value="ECO:0007669"/>
    <property type="project" value="UniProtKB-KW"/>
</dbReference>
<evidence type="ECO:0000256" key="6">
    <source>
        <dbReference type="ARBA" id="ARBA00022960"/>
    </source>
</evidence>
<evidence type="ECO:0000256" key="9">
    <source>
        <dbReference type="ARBA" id="ARBA00023136"/>
    </source>
</evidence>
<dbReference type="eggNOG" id="COG0768">
    <property type="taxonomic scope" value="Bacteria"/>
</dbReference>
<dbReference type="GO" id="GO:0071972">
    <property type="term" value="F:peptidoglycan L,D-transpeptidase activity"/>
    <property type="evidence" value="ECO:0007669"/>
    <property type="project" value="TreeGrafter"/>
</dbReference>
<evidence type="ECO:0000313" key="16">
    <source>
        <dbReference type="Proteomes" id="UP000008922"/>
    </source>
</evidence>
<dbReference type="PANTHER" id="PTHR30627:SF2">
    <property type="entry name" value="PEPTIDOGLYCAN D,D-TRANSPEPTIDASE MRDA"/>
    <property type="match status" value="1"/>
</dbReference>
<accession>E8MZX8</accession>
<dbReference type="OrthoDB" id="9770103at2"/>
<dbReference type="Proteomes" id="UP000008922">
    <property type="component" value="Chromosome"/>
</dbReference>
<dbReference type="Gene3D" id="3.40.710.10">
    <property type="entry name" value="DD-peptidase/beta-lactamase superfamily"/>
    <property type="match status" value="1"/>
</dbReference>
<dbReference type="SUPFAM" id="SSF56519">
    <property type="entry name" value="Penicillin binding protein dimerisation domain"/>
    <property type="match status" value="1"/>
</dbReference>
<dbReference type="InterPro" id="IPR036138">
    <property type="entry name" value="PBP_dimer_sf"/>
</dbReference>
<keyword evidence="16" id="KW-1185">Reference proteome</keyword>
<dbReference type="AlphaFoldDB" id="E8MZX8"/>
<comment type="subcellular location">
    <subcellularLocation>
        <location evidence="2">Cell membrane</location>
    </subcellularLocation>
    <subcellularLocation>
        <location evidence="1">Membrane</location>
        <topology evidence="1">Single-pass membrane protein</topology>
    </subcellularLocation>
</comment>
<dbReference type="GO" id="GO:0008360">
    <property type="term" value="P:regulation of cell shape"/>
    <property type="evidence" value="ECO:0007669"/>
    <property type="project" value="UniProtKB-KW"/>
</dbReference>
<dbReference type="FunCoup" id="E8MZX8">
    <property type="interactions" value="17"/>
</dbReference>
<keyword evidence="11" id="KW-0732">Signal</keyword>
<dbReference type="PROSITE" id="PS51257">
    <property type="entry name" value="PROKAR_LIPOPROTEIN"/>
    <property type="match status" value="1"/>
</dbReference>
<feature type="domain" description="NTF2-like N-terminal transpeptidase" evidence="14">
    <location>
        <begin position="52"/>
        <end position="161"/>
    </location>
</feature>
<dbReference type="GO" id="GO:0008658">
    <property type="term" value="F:penicillin binding"/>
    <property type="evidence" value="ECO:0007669"/>
    <property type="project" value="InterPro"/>
</dbReference>
<evidence type="ECO:0000256" key="8">
    <source>
        <dbReference type="ARBA" id="ARBA00022989"/>
    </source>
</evidence>
<keyword evidence="7" id="KW-0573">Peptidoglycan synthesis</keyword>
<dbReference type="KEGG" id="atm:ANT_02790"/>
<evidence type="ECO:0000256" key="3">
    <source>
        <dbReference type="ARBA" id="ARBA00007171"/>
    </source>
</evidence>
<evidence type="ECO:0000259" key="13">
    <source>
        <dbReference type="Pfam" id="PF03717"/>
    </source>
</evidence>
<keyword evidence="4" id="KW-1003">Cell membrane</keyword>
<dbReference type="Pfam" id="PF03717">
    <property type="entry name" value="PBP_dimer"/>
    <property type="match status" value="1"/>
</dbReference>
<dbReference type="EMBL" id="AP012029">
    <property type="protein sequence ID" value="BAJ62313.1"/>
    <property type="molecule type" value="Genomic_DNA"/>
</dbReference>
<proteinExistence type="inferred from homology"/>
<comment type="similarity">
    <text evidence="3">Belongs to the transpeptidase family.</text>
</comment>
<organism evidence="15 16">
    <name type="scientific">Anaerolinea thermophila (strain DSM 14523 / JCM 11388 / NBRC 100420 / UNI-1)</name>
    <dbReference type="NCBI Taxonomy" id="926569"/>
    <lineage>
        <taxon>Bacteria</taxon>
        <taxon>Bacillati</taxon>
        <taxon>Chloroflexota</taxon>
        <taxon>Anaerolineae</taxon>
        <taxon>Anaerolineales</taxon>
        <taxon>Anaerolineaceae</taxon>
        <taxon>Anaerolinea</taxon>
    </lineage>
</organism>
<dbReference type="Pfam" id="PF00905">
    <property type="entry name" value="Transpeptidase"/>
    <property type="match status" value="1"/>
</dbReference>
<protein>
    <submittedName>
        <fullName evidence="15">Penicillin-binding protein</fullName>
    </submittedName>
</protein>
<evidence type="ECO:0000259" key="12">
    <source>
        <dbReference type="Pfam" id="PF00905"/>
    </source>
</evidence>
<dbReference type="GO" id="GO:0009252">
    <property type="term" value="P:peptidoglycan biosynthetic process"/>
    <property type="evidence" value="ECO:0007669"/>
    <property type="project" value="UniProtKB-KW"/>
</dbReference>
<dbReference type="InParanoid" id="E8MZX8"/>
<dbReference type="Pfam" id="PF05223">
    <property type="entry name" value="MecA_N"/>
    <property type="match status" value="1"/>
</dbReference>
<feature type="signal peptide" evidence="11">
    <location>
        <begin position="1"/>
        <end position="26"/>
    </location>
</feature>
<dbReference type="Gene3D" id="3.30.1390.30">
    <property type="entry name" value="Penicillin-binding protein 2a, domain 3"/>
    <property type="match status" value="1"/>
</dbReference>